<dbReference type="CDD" id="cd14785">
    <property type="entry name" value="V-ATPase_C"/>
    <property type="match status" value="1"/>
</dbReference>
<dbReference type="InterPro" id="IPR036132">
    <property type="entry name" value="Vac_ATP_synth_c_sf"/>
</dbReference>
<comment type="similarity">
    <text evidence="1 5">Belongs to the V-ATPase C subunit family.</text>
</comment>
<dbReference type="SUPFAM" id="SSF118203">
    <property type="entry name" value="Vacuolar ATP synthase subunit C"/>
    <property type="match status" value="1"/>
</dbReference>
<reference evidence="6 7" key="1">
    <citation type="submission" date="2023-09" db="EMBL/GenBank/DDBJ databases">
        <title>Pangenome analysis of Batrachochytrium dendrobatidis and related Chytrids.</title>
        <authorList>
            <person name="Yacoub M.N."/>
            <person name="Stajich J.E."/>
            <person name="James T.Y."/>
        </authorList>
    </citation>
    <scope>NUCLEOTIDE SEQUENCE [LARGE SCALE GENOMIC DNA]</scope>
    <source>
        <strain evidence="6 7">JEL0888</strain>
    </source>
</reference>
<accession>A0ABR4NGR8</accession>
<evidence type="ECO:0000256" key="1">
    <source>
        <dbReference type="ARBA" id="ARBA00006138"/>
    </source>
</evidence>
<keyword evidence="2 5" id="KW-0813">Transport</keyword>
<evidence type="ECO:0000256" key="3">
    <source>
        <dbReference type="ARBA" id="ARBA00022781"/>
    </source>
</evidence>
<dbReference type="Pfam" id="PF03223">
    <property type="entry name" value="V-ATPase_C"/>
    <property type="match status" value="1"/>
</dbReference>
<sequence length="383" mass="43728">MSTTWFLSAPGNPTKQDTVAKLKEHIASKNADYAEVFTFTIPELKVGTLDTLVALSDELAKADQVVEAVVLKVADSLRALLNNDLDQWKANVMVGDKRIETYLKSFQWNSMKYRVDKTPKELLDMITQEVNSIDALMKNKSQAYSQVKSALQAIQRKTTGNLAVKTLSDVVKKEYFVLDSEYLVTLLVAVPKAAIKDWIDEYETLTQMIVPRSTQKIAEDDEYALFTVTLFQRVTEEFANKARERKYIVRDFKWDPEQLSLEKKQLADLTASEREQWSTLMRLSKTNFGELYGCWMHVKTLRTFVESILRYGLPPNFQAMVVVAKPKHEKRVRDAFNKHYAYLDGSRKGGEAADEAIDENLQLLLGEKDYCPVVLFPINLITA</sequence>
<gene>
    <name evidence="6" type="primary">VMA5</name>
    <name evidence="6" type="ORF">HK105_201545</name>
</gene>
<proteinExistence type="inferred from homology"/>
<dbReference type="EMBL" id="JADGIZ020000005">
    <property type="protein sequence ID" value="KAL2918711.1"/>
    <property type="molecule type" value="Genomic_DNA"/>
</dbReference>
<organism evidence="6 7">
    <name type="scientific">Polyrhizophydium stewartii</name>
    <dbReference type="NCBI Taxonomy" id="2732419"/>
    <lineage>
        <taxon>Eukaryota</taxon>
        <taxon>Fungi</taxon>
        <taxon>Fungi incertae sedis</taxon>
        <taxon>Chytridiomycota</taxon>
        <taxon>Chytridiomycota incertae sedis</taxon>
        <taxon>Chytridiomycetes</taxon>
        <taxon>Rhizophydiales</taxon>
        <taxon>Rhizophydiales incertae sedis</taxon>
        <taxon>Polyrhizophydium</taxon>
    </lineage>
</organism>
<keyword evidence="4 5" id="KW-0406">Ion transport</keyword>
<dbReference type="PANTHER" id="PTHR10137:SF0">
    <property type="entry name" value="V-TYPE PROTON ATPASE SUBUNIT C"/>
    <property type="match status" value="1"/>
</dbReference>
<evidence type="ECO:0000256" key="2">
    <source>
        <dbReference type="ARBA" id="ARBA00022448"/>
    </source>
</evidence>
<evidence type="ECO:0000256" key="4">
    <source>
        <dbReference type="ARBA" id="ARBA00023065"/>
    </source>
</evidence>
<dbReference type="Gene3D" id="3.30.70.100">
    <property type="match status" value="1"/>
</dbReference>
<comment type="caution">
    <text evidence="6">The sequence shown here is derived from an EMBL/GenBank/DDBJ whole genome shotgun (WGS) entry which is preliminary data.</text>
</comment>
<dbReference type="Gene3D" id="1.20.1460.10">
    <property type="entry name" value="subunit c (vma5p) of the yeast v-atpase, domain 2"/>
    <property type="match status" value="1"/>
</dbReference>
<comment type="function">
    <text evidence="5">Subunit of the V1 complex of vacuolar(H+)-ATPase (V-ATPase), a multisubunit enzyme composed of a peripheral complex (V1) that hydrolyzes ATP and a membrane integral complex (V0) that translocates protons. V-ATPase is responsible for acidifying and maintaining the pH of intracellular compartments and in some cell types, is targeted to the plasma membrane, where it is responsible for acidifying the extracellular environment. Subunit C is necessary for the assembly of the catalytic sector of the enzyme and is likely to have a specific function in its catalytic activity.</text>
</comment>
<name>A0ABR4NGR8_9FUNG</name>
<evidence type="ECO:0000313" key="6">
    <source>
        <dbReference type="EMBL" id="KAL2918711.1"/>
    </source>
</evidence>
<keyword evidence="7" id="KW-1185">Reference proteome</keyword>
<keyword evidence="3 5" id="KW-0375">Hydrogen ion transport</keyword>
<evidence type="ECO:0000256" key="5">
    <source>
        <dbReference type="RuleBase" id="RU364010"/>
    </source>
</evidence>
<dbReference type="Proteomes" id="UP001527925">
    <property type="component" value="Unassembled WGS sequence"/>
</dbReference>
<protein>
    <recommendedName>
        <fullName evidence="5">V-type proton ATPase subunit C</fullName>
    </recommendedName>
</protein>
<comment type="subunit">
    <text evidence="5">V-ATPase is a heteromultimeric enzyme composed of a peripheral catalytic V1 complex (components A to H) attached to an integral membrane V0 proton pore complex.</text>
</comment>
<dbReference type="Gene3D" id="3.30.70.1180">
    <property type="entry name" value="Vacuolar atp synthase subunit c, domain 1"/>
    <property type="match status" value="1"/>
</dbReference>
<dbReference type="PANTHER" id="PTHR10137">
    <property type="entry name" value="V-TYPE PROTON ATPASE SUBUNIT C"/>
    <property type="match status" value="1"/>
</dbReference>
<dbReference type="InterPro" id="IPR004907">
    <property type="entry name" value="ATPase_V1-cplx_csu"/>
</dbReference>
<evidence type="ECO:0000313" key="7">
    <source>
        <dbReference type="Proteomes" id="UP001527925"/>
    </source>
</evidence>